<keyword evidence="2" id="KW-0408">Iron</keyword>
<dbReference type="FunFam" id="1.20.1440.230:FF:000001">
    <property type="entry name" value="Mitochondrial NADH dehydrogenase flavoprotein 1"/>
    <property type="match status" value="1"/>
</dbReference>
<dbReference type="GO" id="GO:0051539">
    <property type="term" value="F:4 iron, 4 sulfur cluster binding"/>
    <property type="evidence" value="ECO:0007669"/>
    <property type="project" value="InterPro"/>
</dbReference>
<dbReference type="Pfam" id="PF13237">
    <property type="entry name" value="Fer4_10"/>
    <property type="match status" value="1"/>
</dbReference>
<dbReference type="Gene3D" id="3.40.50.11540">
    <property type="entry name" value="NADH-ubiquinone oxidoreductase 51kDa subunit"/>
    <property type="match status" value="1"/>
</dbReference>
<evidence type="ECO:0000259" key="4">
    <source>
        <dbReference type="PROSITE" id="PS51379"/>
    </source>
</evidence>
<dbReference type="SUPFAM" id="SSF142984">
    <property type="entry name" value="Nqo1 middle domain-like"/>
    <property type="match status" value="1"/>
</dbReference>
<comment type="caution">
    <text evidence="5">The sequence shown here is derived from an EMBL/GenBank/DDBJ whole genome shotgun (WGS) entry which is preliminary data.</text>
</comment>
<organism evidence="5 6">
    <name type="scientific">Aerophobetes bacterium</name>
    <dbReference type="NCBI Taxonomy" id="2030807"/>
    <lineage>
        <taxon>Bacteria</taxon>
        <taxon>Candidatus Aerophobota</taxon>
    </lineage>
</organism>
<dbReference type="InterPro" id="IPR017896">
    <property type="entry name" value="4Fe4S_Fe-S-bd"/>
</dbReference>
<gene>
    <name evidence="5" type="ORF">E3J95_05600</name>
</gene>
<evidence type="ECO:0000256" key="3">
    <source>
        <dbReference type="ARBA" id="ARBA00023014"/>
    </source>
</evidence>
<name>A0A523QHJ2_UNCAE</name>
<dbReference type="PANTHER" id="PTHR43578:SF3">
    <property type="entry name" value="NADH-QUINONE OXIDOREDUCTASE SUBUNIT F"/>
    <property type="match status" value="1"/>
</dbReference>
<evidence type="ECO:0000256" key="1">
    <source>
        <dbReference type="ARBA" id="ARBA00022723"/>
    </source>
</evidence>
<protein>
    <submittedName>
        <fullName evidence="5">4Fe-4S dicluster domain-containing protein</fullName>
    </submittedName>
</protein>
<dbReference type="SMART" id="SM00928">
    <property type="entry name" value="NADH_4Fe-4S"/>
    <property type="match status" value="1"/>
</dbReference>
<dbReference type="SUPFAM" id="SSF140490">
    <property type="entry name" value="Nqo1C-terminal domain-like"/>
    <property type="match status" value="1"/>
</dbReference>
<dbReference type="InterPro" id="IPR037207">
    <property type="entry name" value="Nuop51_4Fe4S-bd_sf"/>
</dbReference>
<dbReference type="PROSITE" id="PS51379">
    <property type="entry name" value="4FE4S_FER_2"/>
    <property type="match status" value="2"/>
</dbReference>
<dbReference type="Gene3D" id="1.20.1440.230">
    <property type="entry name" value="NADH-ubiquinone oxidoreductase 51kDa subunit, iron-sulphur binding domain"/>
    <property type="match status" value="1"/>
</dbReference>
<dbReference type="InterPro" id="IPR017900">
    <property type="entry name" value="4Fe4S_Fe_S_CS"/>
</dbReference>
<dbReference type="GO" id="GO:0046872">
    <property type="term" value="F:metal ion binding"/>
    <property type="evidence" value="ECO:0007669"/>
    <property type="project" value="UniProtKB-KW"/>
</dbReference>
<dbReference type="InterPro" id="IPR019575">
    <property type="entry name" value="Nuop51_4Fe4S-bd"/>
</dbReference>
<dbReference type="EMBL" id="SOKU01000273">
    <property type="protein sequence ID" value="TES84982.1"/>
    <property type="molecule type" value="Genomic_DNA"/>
</dbReference>
<dbReference type="PROSITE" id="PS00198">
    <property type="entry name" value="4FE4S_FER_1"/>
    <property type="match status" value="1"/>
</dbReference>
<reference evidence="5 6" key="1">
    <citation type="submission" date="2019-03" db="EMBL/GenBank/DDBJ databases">
        <title>Metabolic potential of uncultured bacteria and archaea associated with petroleum seepage in deep-sea sediments.</title>
        <authorList>
            <person name="Dong X."/>
            <person name="Hubert C."/>
        </authorList>
    </citation>
    <scope>NUCLEOTIDE SEQUENCE [LARGE SCALE GENOMIC DNA]</scope>
    <source>
        <strain evidence="5">E44_bin92</strain>
    </source>
</reference>
<keyword evidence="3" id="KW-0411">Iron-sulfur</keyword>
<accession>A0A523QHJ2</accession>
<dbReference type="AlphaFoldDB" id="A0A523QHJ2"/>
<evidence type="ECO:0000256" key="2">
    <source>
        <dbReference type="ARBA" id="ARBA00023004"/>
    </source>
</evidence>
<dbReference type="Gene3D" id="3.10.20.600">
    <property type="match status" value="1"/>
</dbReference>
<dbReference type="SUPFAM" id="SSF142019">
    <property type="entry name" value="Nqo1 FMN-binding domain-like"/>
    <property type="match status" value="1"/>
</dbReference>
<dbReference type="Gene3D" id="3.30.70.20">
    <property type="match status" value="1"/>
</dbReference>
<feature type="domain" description="4Fe-4S ferredoxin-type" evidence="4">
    <location>
        <begin position="285"/>
        <end position="312"/>
    </location>
</feature>
<evidence type="ECO:0000313" key="6">
    <source>
        <dbReference type="Proteomes" id="UP000320781"/>
    </source>
</evidence>
<dbReference type="Pfam" id="PF10589">
    <property type="entry name" value="NADH_4Fe-4S"/>
    <property type="match status" value="1"/>
</dbReference>
<feature type="domain" description="4Fe-4S ferredoxin-type" evidence="4">
    <location>
        <begin position="255"/>
        <end position="284"/>
    </location>
</feature>
<keyword evidence="1" id="KW-0479">Metal-binding</keyword>
<sequence length="312" mass="33928">ESTALMASLEGKVGEPRAKHIHTVESGLWEKPTTLNNVETWANVPVIVARGSDWFSRIGTKESKGTKVFSLVGKIENTGLVEVPMGITLREIVFGIGGGIPHGKIFKAVQTGGPSGGCVPEKFIDLPVDFEELTRVGSMMGSGGMIVMDEDTCMVDVAKYFLGFLQDESCGKCTSCREGIKRMLQILTRITQGKGEQADIELLEELSGVVADTSLCALGGTAPNPVLTTIRYFRDEYEAHIKDKKCPAKVCKDLITYTIDREKCTGCLVCKKLCPEKAIEGERKEPHLIDQAKCTRCGLCLDSCKFEAVVVT</sequence>
<proteinExistence type="predicted"/>
<feature type="non-terminal residue" evidence="5">
    <location>
        <position position="1"/>
    </location>
</feature>
<dbReference type="SUPFAM" id="SSF54862">
    <property type="entry name" value="4Fe-4S ferredoxins"/>
    <property type="match status" value="1"/>
</dbReference>
<dbReference type="Proteomes" id="UP000320781">
    <property type="component" value="Unassembled WGS sequence"/>
</dbReference>
<dbReference type="PANTHER" id="PTHR43578">
    <property type="entry name" value="NADH-QUINONE OXIDOREDUCTASE SUBUNIT F"/>
    <property type="match status" value="1"/>
</dbReference>
<evidence type="ECO:0000313" key="5">
    <source>
        <dbReference type="EMBL" id="TES84982.1"/>
    </source>
</evidence>
<dbReference type="InterPro" id="IPR037225">
    <property type="entry name" value="Nuo51_FMN-bd_sf"/>
</dbReference>